<feature type="non-terminal residue" evidence="3">
    <location>
        <position position="1"/>
    </location>
</feature>
<reference evidence="3" key="1">
    <citation type="journal article" date="2019" name="Sci. Rep.">
        <title>Draft genome of Tanacetum cinerariifolium, the natural source of mosquito coil.</title>
        <authorList>
            <person name="Yamashiro T."/>
            <person name="Shiraishi A."/>
            <person name="Satake H."/>
            <person name="Nakayama K."/>
        </authorList>
    </citation>
    <scope>NUCLEOTIDE SEQUENCE</scope>
</reference>
<evidence type="ECO:0000256" key="1">
    <source>
        <dbReference type="SAM" id="MobiDB-lite"/>
    </source>
</evidence>
<proteinExistence type="predicted"/>
<feature type="domain" description="Reverse transcriptase/retrotransposon-derived protein RNase H-like" evidence="2">
    <location>
        <begin position="201"/>
        <end position="243"/>
    </location>
</feature>
<evidence type="ECO:0000259" key="2">
    <source>
        <dbReference type="Pfam" id="PF17919"/>
    </source>
</evidence>
<dbReference type="GO" id="GO:0008233">
    <property type="term" value="F:peptidase activity"/>
    <property type="evidence" value="ECO:0007669"/>
    <property type="project" value="UniProtKB-KW"/>
</dbReference>
<dbReference type="InterPro" id="IPR041577">
    <property type="entry name" value="RT_RNaseH_2"/>
</dbReference>
<keyword evidence="3" id="KW-0378">Hydrolase</keyword>
<dbReference type="SUPFAM" id="SSF56672">
    <property type="entry name" value="DNA/RNA polymerases"/>
    <property type="match status" value="1"/>
</dbReference>
<gene>
    <name evidence="3" type="ORF">Tci_536116</name>
</gene>
<feature type="region of interest" description="Disordered" evidence="1">
    <location>
        <begin position="1"/>
        <end position="24"/>
    </location>
</feature>
<keyword evidence="3" id="KW-0645">Protease</keyword>
<name>A0A699IN61_TANCI</name>
<dbReference type="Pfam" id="PF17919">
    <property type="entry name" value="RT_RNaseH_2"/>
    <property type="match status" value="1"/>
</dbReference>
<dbReference type="AlphaFoldDB" id="A0A699IN61"/>
<comment type="caution">
    <text evidence="3">The sequence shown here is derived from an EMBL/GenBank/DDBJ whole genome shotgun (WGS) entry which is preliminary data.</text>
</comment>
<sequence>NLSFGSIADNSNDPATRSSTNQTVPDPFAVQLAAIAARLESIETLKEDVAALKSHVEIRKPRTVYNAASPTLEYESKMGVSKSNKGVAWSLSPKHLTTDTNKGTVHPNTPNSITQRTPLRISDTKKQNQYLKRECCQCGEKYGPGHRCKTCTFKLLEASEEQETPINPTVNANEEESGDQEDFAEISMHALFGKSSVTTMKLRVLRLPDFSKDFTVECGASSERVGAILSQEDHPVAYFNKQLLVGSVSFMSNKIANEHNLPPSNRRQYGSAQPMPLGIFALLRS</sequence>
<evidence type="ECO:0000313" key="3">
    <source>
        <dbReference type="EMBL" id="GEZ64143.1"/>
    </source>
</evidence>
<dbReference type="EMBL" id="BKCJ010304260">
    <property type="protein sequence ID" value="GEZ64143.1"/>
    <property type="molecule type" value="Genomic_DNA"/>
</dbReference>
<organism evidence="3">
    <name type="scientific">Tanacetum cinerariifolium</name>
    <name type="common">Dalmatian daisy</name>
    <name type="synonym">Chrysanthemum cinerariifolium</name>
    <dbReference type="NCBI Taxonomy" id="118510"/>
    <lineage>
        <taxon>Eukaryota</taxon>
        <taxon>Viridiplantae</taxon>
        <taxon>Streptophyta</taxon>
        <taxon>Embryophyta</taxon>
        <taxon>Tracheophyta</taxon>
        <taxon>Spermatophyta</taxon>
        <taxon>Magnoliopsida</taxon>
        <taxon>eudicotyledons</taxon>
        <taxon>Gunneridae</taxon>
        <taxon>Pentapetalae</taxon>
        <taxon>asterids</taxon>
        <taxon>campanulids</taxon>
        <taxon>Asterales</taxon>
        <taxon>Asteraceae</taxon>
        <taxon>Asteroideae</taxon>
        <taxon>Anthemideae</taxon>
        <taxon>Anthemidinae</taxon>
        <taxon>Tanacetum</taxon>
    </lineage>
</organism>
<protein>
    <submittedName>
        <fullName evidence="3">Retrotransposon Gag domain, retroviral aspartyl protease</fullName>
    </submittedName>
</protein>
<dbReference type="GO" id="GO:0006508">
    <property type="term" value="P:proteolysis"/>
    <property type="evidence" value="ECO:0007669"/>
    <property type="project" value="UniProtKB-KW"/>
</dbReference>
<accession>A0A699IN61</accession>
<dbReference type="InterPro" id="IPR043502">
    <property type="entry name" value="DNA/RNA_pol_sf"/>
</dbReference>